<proteinExistence type="predicted"/>
<evidence type="ECO:0000313" key="2">
    <source>
        <dbReference type="Proteomes" id="UP000070163"/>
    </source>
</evidence>
<reference evidence="1 2" key="1">
    <citation type="journal article" date="2016" name="Sci. Rep.">
        <title>Metabolic traits of an uncultured archaeal lineage -MSBL1- from brine pools of the Red Sea.</title>
        <authorList>
            <person name="Mwirichia R."/>
            <person name="Alam I."/>
            <person name="Rashid M."/>
            <person name="Vinu M."/>
            <person name="Ba-Alawi W."/>
            <person name="Anthony Kamau A."/>
            <person name="Kamanda Ngugi D."/>
            <person name="Goker M."/>
            <person name="Klenk H.P."/>
            <person name="Bajic V."/>
            <person name="Stingl U."/>
        </authorList>
    </citation>
    <scope>NUCLEOTIDE SEQUENCE [LARGE SCALE GENOMIC DNA]</scope>
    <source>
        <strain evidence="1">SCGC-AAA259A05</strain>
    </source>
</reference>
<protein>
    <submittedName>
        <fullName evidence="1">Uncharacterized protein</fullName>
    </submittedName>
</protein>
<dbReference type="Proteomes" id="UP000070163">
    <property type="component" value="Unassembled WGS sequence"/>
</dbReference>
<dbReference type="EMBL" id="LHXJ01000051">
    <property type="protein sequence ID" value="KXA90248.1"/>
    <property type="molecule type" value="Genomic_DNA"/>
</dbReference>
<dbReference type="AlphaFoldDB" id="A0A133U7T3"/>
<name>A0A133U7T3_9EURY</name>
<accession>A0A133U7T3</accession>
<gene>
    <name evidence="1" type="ORF">AKJ57_04280</name>
</gene>
<keyword evidence="2" id="KW-1185">Reference proteome</keyword>
<sequence length="115" mass="13561">MKKAQNKLKRETGKSHKFLKVQNLVDSVKIAGEIFSEKGDIIAIFESSENTQDFLETLFNRLSGVKVKLFWICREFKDFLDISDEFCYVPDSHVTKFLYNIRFLRKEGPFSLKDW</sequence>
<organism evidence="1 2">
    <name type="scientific">candidate division MSBL1 archaeon SCGC-AAA259A05</name>
    <dbReference type="NCBI Taxonomy" id="1698259"/>
    <lineage>
        <taxon>Archaea</taxon>
        <taxon>Methanobacteriati</taxon>
        <taxon>Methanobacteriota</taxon>
        <taxon>candidate division MSBL1</taxon>
    </lineage>
</organism>
<comment type="caution">
    <text evidence="1">The sequence shown here is derived from an EMBL/GenBank/DDBJ whole genome shotgun (WGS) entry which is preliminary data.</text>
</comment>
<evidence type="ECO:0000313" key="1">
    <source>
        <dbReference type="EMBL" id="KXA90248.1"/>
    </source>
</evidence>